<gene>
    <name evidence="2" type="ORF">J2T07_003759</name>
</gene>
<dbReference type="CDD" id="cd00267">
    <property type="entry name" value="ABC_ATPase"/>
    <property type="match status" value="1"/>
</dbReference>
<accession>A0ABT9T3J6</accession>
<protein>
    <submittedName>
        <fullName evidence="2">ATPase</fullName>
    </submittedName>
</protein>
<evidence type="ECO:0000313" key="3">
    <source>
        <dbReference type="Proteomes" id="UP001237737"/>
    </source>
</evidence>
<feature type="domain" description="ATPase AAA-type core" evidence="1">
    <location>
        <begin position="272"/>
        <end position="347"/>
    </location>
</feature>
<dbReference type="SUPFAM" id="SSF52540">
    <property type="entry name" value="P-loop containing nucleoside triphosphate hydrolases"/>
    <property type="match status" value="1"/>
</dbReference>
<dbReference type="PANTHER" id="PTHR43581">
    <property type="entry name" value="ATP/GTP PHOSPHATASE"/>
    <property type="match status" value="1"/>
</dbReference>
<dbReference type="Gene3D" id="3.40.50.300">
    <property type="entry name" value="P-loop containing nucleotide triphosphate hydrolases"/>
    <property type="match status" value="1"/>
</dbReference>
<comment type="caution">
    <text evidence="2">The sequence shown here is derived from an EMBL/GenBank/DDBJ whole genome shotgun (WGS) entry which is preliminary data.</text>
</comment>
<evidence type="ECO:0000259" key="1">
    <source>
        <dbReference type="Pfam" id="PF13304"/>
    </source>
</evidence>
<dbReference type="InterPro" id="IPR027417">
    <property type="entry name" value="P-loop_NTPase"/>
</dbReference>
<dbReference type="RefSeq" id="WP_306852235.1">
    <property type="nucleotide sequence ID" value="NZ_JAUSSK010000006.1"/>
</dbReference>
<keyword evidence="3" id="KW-1185">Reference proteome</keyword>
<proteinExistence type="predicted"/>
<sequence length="452" mass="50073">MSHLYEVEWEGGPLRLLPDVVPAHQNVFTLVVGRNGLGKSRLLADICRQRTFRFDPDSFPDLVLGDLPKVIAVSTGVFDRFPANVRRWEGRPNGRISNYTYLGVRRDGLAPSGVMTLLSNASRGLLRQLDNKSGLHAIAHTFDTVGCEPFVHMVFKPAFRALGSSRDYEFKMPLSEDALRLVHLLGEIDPRVLSDFELRSSGSRRAVVRAAHQFRSFLEKKSVVSVGLDFRTGRLTSDRSFDGDDLANGIRILLDCGLIRMMDLELMKIGHGPLSLRRASSGEQCLLAIILGVAGHLSNGSIVLIDEPEISLHPEWQERFMDLLVSAVSVFRGCQFVIATHSPQLVSRLPAHGCFVLSLSRRALDVAALYANKSADVQLAELFDAPGAKNEYLARLAFNLLAQIRSTNRVTSDQRRQVVHLRDLAARVDPGEPIVELVESIVGVIRHYGPNS</sequence>
<reference evidence="2 3" key="1">
    <citation type="submission" date="2023-07" db="EMBL/GenBank/DDBJ databases">
        <title>Sorghum-associated microbial communities from plants grown in Nebraska, USA.</title>
        <authorList>
            <person name="Schachtman D."/>
        </authorList>
    </citation>
    <scope>NUCLEOTIDE SEQUENCE [LARGE SCALE GENOMIC DNA]</scope>
    <source>
        <strain evidence="2 3">CC60</strain>
    </source>
</reference>
<dbReference type="InterPro" id="IPR003959">
    <property type="entry name" value="ATPase_AAA_core"/>
</dbReference>
<dbReference type="Pfam" id="PF13304">
    <property type="entry name" value="AAA_21"/>
    <property type="match status" value="1"/>
</dbReference>
<organism evidence="2 3">
    <name type="scientific">Luteibacter jiangsuensis</name>
    <dbReference type="NCBI Taxonomy" id="637577"/>
    <lineage>
        <taxon>Bacteria</taxon>
        <taxon>Pseudomonadati</taxon>
        <taxon>Pseudomonadota</taxon>
        <taxon>Gammaproteobacteria</taxon>
        <taxon>Lysobacterales</taxon>
        <taxon>Rhodanobacteraceae</taxon>
        <taxon>Luteibacter</taxon>
    </lineage>
</organism>
<dbReference type="Proteomes" id="UP001237737">
    <property type="component" value="Unassembled WGS sequence"/>
</dbReference>
<name>A0ABT9T3J6_9GAMM</name>
<dbReference type="EMBL" id="JAUSSK010000006">
    <property type="protein sequence ID" value="MDQ0011545.1"/>
    <property type="molecule type" value="Genomic_DNA"/>
</dbReference>
<dbReference type="PANTHER" id="PTHR43581:SF2">
    <property type="entry name" value="EXCINUCLEASE ATPASE SUBUNIT"/>
    <property type="match status" value="1"/>
</dbReference>
<evidence type="ECO:0000313" key="2">
    <source>
        <dbReference type="EMBL" id="MDQ0011545.1"/>
    </source>
</evidence>
<dbReference type="InterPro" id="IPR051396">
    <property type="entry name" value="Bact_Antivir_Def_Nuclease"/>
</dbReference>